<keyword evidence="2" id="KW-0812">Transmembrane</keyword>
<feature type="transmembrane region" description="Helical" evidence="2">
    <location>
        <begin position="226"/>
        <end position="248"/>
    </location>
</feature>
<dbReference type="PROSITE" id="PS50186">
    <property type="entry name" value="DEP"/>
    <property type="match status" value="1"/>
</dbReference>
<dbReference type="OrthoDB" id="2133778at2759"/>
<evidence type="ECO:0000259" key="3">
    <source>
        <dbReference type="PROSITE" id="PS50186"/>
    </source>
</evidence>
<name>A0A7R9BWX5_9CRUS</name>
<dbReference type="Gene3D" id="1.10.10.10">
    <property type="entry name" value="Winged helix-like DNA-binding domain superfamily/Winged helix DNA-binding domain"/>
    <property type="match status" value="1"/>
</dbReference>
<feature type="compositionally biased region" description="Low complexity" evidence="1">
    <location>
        <begin position="302"/>
        <end position="320"/>
    </location>
</feature>
<accession>A0A7R9BWX5</accession>
<sequence length="826" mass="93449">MQPGATANETTAYSNYGFLYGTVPTAPTVFVYAAQFNIQADMIASAMVIGTFLSALVMFVSAKMVTLTNVVPQDYAVELNGFLFNVAALGAISCAAVVVVFSLTRKWQKMPHFVTLCLALSQMMACVGVLTWALVDSNHQWKLYLQFFIFSWGVFASRIWTALLAVTLVFMRIRSLRDSLKLRRYLPIIGWGLPAIIVGILLGIVAGKSDMNLGTQPDPTFQYGPVQAIASLVVLSTCFLVTLLCLILQQRLKRLSAEQKISWNVYEELYYEGSVSMSEMGDDYAGSLGSSERNPERKISEISDSSSMASSTPTTPTSDDIFSEAMKRSISRQTSKIQLIAFDASNDAKNDAILFSPSDELNPRQAKQAKDIRHSPKKLFSFDNFLRKKLKMREESLQIIPEDRVITSSMSIEDGKSTASSSSFRDDWFNSTRRNSGTLAGSTTSLQKNLQNIVPMSPLQPEETGILRDRDDEYQILRHVVLLLILLTSMLVGLSLCLWSIVIEEKSGIYVEMVFFDVALNFGQGLFVFLIFGLDQKLVIAPLLRKFRRCYYGTSQVLPPPPEKLSPETIHVCQQFVDYHMDKCARDIVRDRRFRSRFYKQAFCGNELVDWLLIVGLAPDRKHATKYGRRLLAGRLLRHYDNEHNFHDMPFFYTFCQAPRDASSVEPFPKQIYIEKEVDVGGRVRVSCFHIVRDAVFRGDNGQQFLIVDISFFSVWWIKKRASFFPEFRPFSGMRMRYEVVLVVGILGFLSPRTKARNSLCPYDTTITTVPELLRYLSHRGDLLNWIFGDLRYVGNLTRMDAAPDALAACYGECMACSTTLFFLRR</sequence>
<dbReference type="Pfam" id="PF00610">
    <property type="entry name" value="DEP"/>
    <property type="match status" value="1"/>
</dbReference>
<keyword evidence="5" id="KW-1185">Reference proteome</keyword>
<dbReference type="InterPro" id="IPR036388">
    <property type="entry name" value="WH-like_DNA-bd_sf"/>
</dbReference>
<evidence type="ECO:0000256" key="2">
    <source>
        <dbReference type="SAM" id="Phobius"/>
    </source>
</evidence>
<dbReference type="SUPFAM" id="SSF46785">
    <property type="entry name" value="Winged helix' DNA-binding domain"/>
    <property type="match status" value="1"/>
</dbReference>
<dbReference type="PANTHER" id="PTHR22829">
    <property type="entry name" value="DEP DOMAIN PROTEIN"/>
    <property type="match status" value="1"/>
</dbReference>
<dbReference type="AlphaFoldDB" id="A0A7R9BWX5"/>
<dbReference type="EMBL" id="OA885421">
    <property type="protein sequence ID" value="CAD7282015.1"/>
    <property type="molecule type" value="Genomic_DNA"/>
</dbReference>
<feature type="transmembrane region" description="Helical" evidence="2">
    <location>
        <begin position="147"/>
        <end position="173"/>
    </location>
</feature>
<keyword evidence="2" id="KW-0472">Membrane</keyword>
<evidence type="ECO:0000313" key="4">
    <source>
        <dbReference type="EMBL" id="CAD7282015.1"/>
    </source>
</evidence>
<feature type="transmembrane region" description="Helical" evidence="2">
    <location>
        <begin position="113"/>
        <end position="135"/>
    </location>
</feature>
<dbReference type="PANTHER" id="PTHR22829:SF5">
    <property type="entry name" value="INTEGRAL MEMBRANE PROTEIN GPR155"/>
    <property type="match status" value="1"/>
</dbReference>
<dbReference type="Proteomes" id="UP000678499">
    <property type="component" value="Unassembled WGS sequence"/>
</dbReference>
<feature type="transmembrane region" description="Helical" evidence="2">
    <location>
        <begin position="42"/>
        <end position="62"/>
    </location>
</feature>
<evidence type="ECO:0000313" key="5">
    <source>
        <dbReference type="Proteomes" id="UP000678499"/>
    </source>
</evidence>
<dbReference type="InterPro" id="IPR051832">
    <property type="entry name" value="mTOR-Rac_regulators"/>
</dbReference>
<proteinExistence type="predicted"/>
<dbReference type="GO" id="GO:0035556">
    <property type="term" value="P:intracellular signal transduction"/>
    <property type="evidence" value="ECO:0007669"/>
    <property type="project" value="InterPro"/>
</dbReference>
<dbReference type="EMBL" id="CAJPEX010003384">
    <property type="protein sequence ID" value="CAG0922167.1"/>
    <property type="molecule type" value="Genomic_DNA"/>
</dbReference>
<evidence type="ECO:0000256" key="1">
    <source>
        <dbReference type="SAM" id="MobiDB-lite"/>
    </source>
</evidence>
<keyword evidence="2" id="KW-1133">Transmembrane helix</keyword>
<dbReference type="Gene3D" id="1.20.1070.10">
    <property type="entry name" value="Rhodopsin 7-helix transmembrane proteins"/>
    <property type="match status" value="2"/>
</dbReference>
<feature type="transmembrane region" description="Helical" evidence="2">
    <location>
        <begin position="82"/>
        <end position="101"/>
    </location>
</feature>
<dbReference type="Pfam" id="PF05462">
    <property type="entry name" value="Dicty_CAR"/>
    <property type="match status" value="1"/>
</dbReference>
<gene>
    <name evidence="4" type="ORF">NMOB1V02_LOCUS9647</name>
</gene>
<feature type="transmembrane region" description="Helical" evidence="2">
    <location>
        <begin position="480"/>
        <end position="502"/>
    </location>
</feature>
<dbReference type="InterPro" id="IPR036390">
    <property type="entry name" value="WH_DNA-bd_sf"/>
</dbReference>
<dbReference type="InterPro" id="IPR000591">
    <property type="entry name" value="DEP_dom"/>
</dbReference>
<feature type="transmembrane region" description="Helical" evidence="2">
    <location>
        <begin position="185"/>
        <end position="206"/>
    </location>
</feature>
<protein>
    <recommendedName>
        <fullName evidence="3">DEP domain-containing protein</fullName>
    </recommendedName>
</protein>
<feature type="region of interest" description="Disordered" evidence="1">
    <location>
        <begin position="282"/>
        <end position="320"/>
    </location>
</feature>
<reference evidence="4" key="1">
    <citation type="submission" date="2020-11" db="EMBL/GenBank/DDBJ databases">
        <authorList>
            <person name="Tran Van P."/>
        </authorList>
    </citation>
    <scope>NUCLEOTIDE SEQUENCE</scope>
</reference>
<feature type="transmembrane region" description="Helical" evidence="2">
    <location>
        <begin position="514"/>
        <end position="534"/>
    </location>
</feature>
<feature type="domain" description="DEP" evidence="3">
    <location>
        <begin position="589"/>
        <end position="657"/>
    </location>
</feature>
<dbReference type="GO" id="GO:0030514">
    <property type="term" value="P:negative regulation of BMP signaling pathway"/>
    <property type="evidence" value="ECO:0007669"/>
    <property type="project" value="TreeGrafter"/>
</dbReference>
<dbReference type="SMART" id="SM00049">
    <property type="entry name" value="DEP"/>
    <property type="match status" value="1"/>
</dbReference>
<organism evidence="4">
    <name type="scientific">Notodromas monacha</name>
    <dbReference type="NCBI Taxonomy" id="399045"/>
    <lineage>
        <taxon>Eukaryota</taxon>
        <taxon>Metazoa</taxon>
        <taxon>Ecdysozoa</taxon>
        <taxon>Arthropoda</taxon>
        <taxon>Crustacea</taxon>
        <taxon>Oligostraca</taxon>
        <taxon>Ostracoda</taxon>
        <taxon>Podocopa</taxon>
        <taxon>Podocopida</taxon>
        <taxon>Cypridocopina</taxon>
        <taxon>Cypridoidea</taxon>
        <taxon>Cyprididae</taxon>
        <taxon>Notodromas</taxon>
    </lineage>
</organism>